<dbReference type="RefSeq" id="WP_407032966.1">
    <property type="nucleotide sequence ID" value="NZ_JAQGEF010000037.1"/>
</dbReference>
<evidence type="ECO:0000313" key="3">
    <source>
        <dbReference type="Proteomes" id="UP001210231"/>
    </source>
</evidence>
<dbReference type="Pfam" id="PF08818">
    <property type="entry name" value="DUF1801"/>
    <property type="match status" value="1"/>
</dbReference>
<proteinExistence type="predicted"/>
<reference evidence="2 3" key="1">
    <citation type="submission" date="2022-12" db="EMBL/GenBank/DDBJ databases">
        <title>Chitinophagaceae gen. sp. nov., a new member of the family Chitinophagaceae, isolated from soil in a chemical factory.</title>
        <authorList>
            <person name="Ke Z."/>
        </authorList>
    </citation>
    <scope>NUCLEOTIDE SEQUENCE [LARGE SCALE GENOMIC DNA]</scope>
    <source>
        <strain evidence="2 3">LY-5</strain>
    </source>
</reference>
<dbReference type="SUPFAM" id="SSF159888">
    <property type="entry name" value="YdhG-like"/>
    <property type="match status" value="1"/>
</dbReference>
<accession>A0ABT4UP73</accession>
<name>A0ABT4UP73_9BACT</name>
<dbReference type="Gene3D" id="3.90.1150.200">
    <property type="match status" value="1"/>
</dbReference>
<evidence type="ECO:0000259" key="1">
    <source>
        <dbReference type="Pfam" id="PF08818"/>
    </source>
</evidence>
<protein>
    <submittedName>
        <fullName evidence="2">DUF1801 domain-containing protein</fullName>
    </submittedName>
</protein>
<evidence type="ECO:0000313" key="2">
    <source>
        <dbReference type="EMBL" id="MDA3616636.1"/>
    </source>
</evidence>
<sequence length="121" mass="14199">MKSGFSNIDEYIALSTEEIQLKLRELRKLIHNAAPNLLTEKISYQMPTFWYQTNIIHFAVYKNHIGIYPGSKAIEFYKEQLSHYKTSKGAIQIPINEKIQKKIIQNLVKFNISDLKEKIKK</sequence>
<dbReference type="EMBL" id="JAQGEF010000037">
    <property type="protein sequence ID" value="MDA3616636.1"/>
    <property type="molecule type" value="Genomic_DNA"/>
</dbReference>
<feature type="domain" description="YdhG-like" evidence="1">
    <location>
        <begin position="22"/>
        <end position="112"/>
    </location>
</feature>
<organism evidence="2 3">
    <name type="scientific">Polluticaenibacter yanchengensis</name>
    <dbReference type="NCBI Taxonomy" id="3014562"/>
    <lineage>
        <taxon>Bacteria</taxon>
        <taxon>Pseudomonadati</taxon>
        <taxon>Bacteroidota</taxon>
        <taxon>Chitinophagia</taxon>
        <taxon>Chitinophagales</taxon>
        <taxon>Chitinophagaceae</taxon>
        <taxon>Polluticaenibacter</taxon>
    </lineage>
</organism>
<comment type="caution">
    <text evidence="2">The sequence shown here is derived from an EMBL/GenBank/DDBJ whole genome shotgun (WGS) entry which is preliminary data.</text>
</comment>
<keyword evidence="3" id="KW-1185">Reference proteome</keyword>
<dbReference type="Proteomes" id="UP001210231">
    <property type="component" value="Unassembled WGS sequence"/>
</dbReference>
<dbReference type="InterPro" id="IPR014922">
    <property type="entry name" value="YdhG-like"/>
</dbReference>
<gene>
    <name evidence="2" type="ORF">O3P16_17630</name>
</gene>